<dbReference type="Proteomes" id="UP000282289">
    <property type="component" value="Unassembled WGS sequence"/>
</dbReference>
<dbReference type="AlphaFoldDB" id="A0A7Z6XZV8"/>
<sequence length="107" mass="11998">MDACLICARFVCWPLTLHGLNQGKGLALTSRNRLKQTLEFTSEMRLDAPVTHDKLLGKLFVLLSDDQVYISGRDRYIRALEMAFLHLPTAAPVAADDAYRHLINTGL</sequence>
<dbReference type="EMBL" id="RBQT01000020">
    <property type="protein sequence ID" value="RMP83723.1"/>
    <property type="molecule type" value="Genomic_DNA"/>
</dbReference>
<accession>A0A7Z6XZV8</accession>
<evidence type="ECO:0000313" key="1">
    <source>
        <dbReference type="EMBL" id="RMP83723.1"/>
    </source>
</evidence>
<gene>
    <name evidence="1" type="ORF">ALQ15_200058</name>
</gene>
<name>A0A7Z6XZV8_PSESF</name>
<comment type="caution">
    <text evidence="1">The sequence shown here is derived from an EMBL/GenBank/DDBJ whole genome shotgun (WGS) entry which is preliminary data.</text>
</comment>
<protein>
    <submittedName>
        <fullName evidence="1">Uncharacterized protein</fullName>
    </submittedName>
</protein>
<proteinExistence type="predicted"/>
<organism evidence="1 2">
    <name type="scientific">Pseudomonas syringae pv. actinidiae</name>
    <dbReference type="NCBI Taxonomy" id="103796"/>
    <lineage>
        <taxon>Bacteria</taxon>
        <taxon>Pseudomonadati</taxon>
        <taxon>Pseudomonadota</taxon>
        <taxon>Gammaproteobacteria</taxon>
        <taxon>Pseudomonadales</taxon>
        <taxon>Pseudomonadaceae</taxon>
        <taxon>Pseudomonas</taxon>
        <taxon>Pseudomonas syringae</taxon>
    </lineage>
</organism>
<evidence type="ECO:0000313" key="2">
    <source>
        <dbReference type="Proteomes" id="UP000282289"/>
    </source>
</evidence>
<reference evidence="1 2" key="1">
    <citation type="submission" date="2018-08" db="EMBL/GenBank/DDBJ databases">
        <title>Recombination of ecologically and evolutionarily significant loci maintains genetic cohesion in the Pseudomonas syringae species complex.</title>
        <authorList>
            <person name="Dillon M."/>
            <person name="Thakur S."/>
            <person name="Almeida R.N.D."/>
            <person name="Weir B.S."/>
            <person name="Guttman D.S."/>
        </authorList>
    </citation>
    <scope>NUCLEOTIDE SEQUENCE [LARGE SCALE GENOMIC DNA]</scope>
    <source>
        <strain evidence="1 2">ICMP 19589</strain>
    </source>
</reference>